<dbReference type="PANTHER" id="PTHR11669:SF20">
    <property type="entry name" value="REPLICATION FACTOR C SUBUNIT 4"/>
    <property type="match status" value="1"/>
</dbReference>
<evidence type="ECO:0000256" key="3">
    <source>
        <dbReference type="ARBA" id="ARBA00022741"/>
    </source>
</evidence>
<dbReference type="GO" id="GO:0003677">
    <property type="term" value="F:DNA binding"/>
    <property type="evidence" value="ECO:0007669"/>
    <property type="project" value="InterPro"/>
</dbReference>
<dbReference type="GO" id="GO:0005634">
    <property type="term" value="C:nucleus"/>
    <property type="evidence" value="ECO:0007669"/>
    <property type="project" value="TreeGrafter"/>
</dbReference>
<dbReference type="CDD" id="cd00009">
    <property type="entry name" value="AAA"/>
    <property type="match status" value="1"/>
</dbReference>
<dbReference type="Pfam" id="PF08542">
    <property type="entry name" value="Rep_fac_C"/>
    <property type="match status" value="1"/>
</dbReference>
<evidence type="ECO:0000313" key="6">
    <source>
        <dbReference type="EMBL" id="RKP21019.1"/>
    </source>
</evidence>
<dbReference type="Pfam" id="PF00004">
    <property type="entry name" value="AAA"/>
    <property type="match status" value="1"/>
</dbReference>
<evidence type="ECO:0000256" key="1">
    <source>
        <dbReference type="ARBA" id="ARBA00005378"/>
    </source>
</evidence>
<dbReference type="EMBL" id="ML004998">
    <property type="protein sequence ID" value="RKP21019.1"/>
    <property type="molecule type" value="Genomic_DNA"/>
</dbReference>
<dbReference type="FunFam" id="3.40.50.300:FF:000129">
    <property type="entry name" value="Replication factor C subunit 5"/>
    <property type="match status" value="1"/>
</dbReference>
<dbReference type="InterPro" id="IPR008921">
    <property type="entry name" value="DNA_pol3_clamp-load_cplx_C"/>
</dbReference>
<dbReference type="GO" id="GO:0031391">
    <property type="term" value="C:Elg1 RFC-like complex"/>
    <property type="evidence" value="ECO:0007669"/>
    <property type="project" value="UniProtKB-ARBA"/>
</dbReference>
<evidence type="ECO:0000256" key="4">
    <source>
        <dbReference type="ARBA" id="ARBA00022840"/>
    </source>
</evidence>
<dbReference type="SMART" id="SM00382">
    <property type="entry name" value="AAA"/>
    <property type="match status" value="1"/>
</dbReference>
<sequence length="367" mass="41202">MNFKWSTPPQSHGSSTWQRFMLQNNNIGAKPSKWLHSLGRPKSIKDVQSQDQVISMLKNTVEDHAQLPHLLFYGPAGTGKTSTILALCRDLFGTPELFKARVLELNASDERGIQVVREKIKNFARLAVSKTASSAPPFKIVILDEADSLTQDAQTALRRTMETYSKVTRFCLCCNYVSRIIEPLASRCAKFRFKPLDFGSTKSRLKFICENENVDITDGALTKLIDIAEGDLRRSITLMQTCANVSKTVDEELVTELSGVIPSEVIASFFEILRNDDSSFQDLCDFVKNEIILNGYSVIQIILQISNDLVSSHFISDVQKALISGVIGQSEYSLTTGADEHLQILSISSYFWRYFRDDVDKSVSIYN</sequence>
<dbReference type="GO" id="GO:0003689">
    <property type="term" value="F:DNA clamp loader activity"/>
    <property type="evidence" value="ECO:0007669"/>
    <property type="project" value="TreeGrafter"/>
</dbReference>
<dbReference type="CDD" id="cd18140">
    <property type="entry name" value="HLD_clamp_RFC"/>
    <property type="match status" value="1"/>
</dbReference>
<dbReference type="GO" id="GO:0005663">
    <property type="term" value="C:DNA replication factor C complex"/>
    <property type="evidence" value="ECO:0007669"/>
    <property type="project" value="TreeGrafter"/>
</dbReference>
<dbReference type="InterPro" id="IPR003959">
    <property type="entry name" value="ATPase_AAA_core"/>
</dbReference>
<reference evidence="7" key="1">
    <citation type="journal article" date="2018" name="Nat. Microbiol.">
        <title>Leveraging single-cell genomics to expand the fungal tree of life.</title>
        <authorList>
            <person name="Ahrendt S.R."/>
            <person name="Quandt C.A."/>
            <person name="Ciobanu D."/>
            <person name="Clum A."/>
            <person name="Salamov A."/>
            <person name="Andreopoulos B."/>
            <person name="Cheng J.F."/>
            <person name="Woyke T."/>
            <person name="Pelin A."/>
            <person name="Henrissat B."/>
            <person name="Reynolds N.K."/>
            <person name="Benny G.L."/>
            <person name="Smith M.E."/>
            <person name="James T.Y."/>
            <person name="Grigoriev I.V."/>
        </authorList>
    </citation>
    <scope>NUCLEOTIDE SEQUENCE [LARGE SCALE GENOMIC DNA]</scope>
    <source>
        <strain evidence="7">CSF55</strain>
    </source>
</reference>
<evidence type="ECO:0000256" key="2">
    <source>
        <dbReference type="ARBA" id="ARBA00022705"/>
    </source>
</evidence>
<dbReference type="GO" id="GO:0006271">
    <property type="term" value="P:DNA strand elongation involved in DNA replication"/>
    <property type="evidence" value="ECO:0007669"/>
    <property type="project" value="UniProtKB-ARBA"/>
</dbReference>
<comment type="similarity">
    <text evidence="1">Belongs to the activator 1 small subunits family.</text>
</comment>
<dbReference type="SUPFAM" id="SSF52540">
    <property type="entry name" value="P-loop containing nucleoside triphosphate hydrolases"/>
    <property type="match status" value="1"/>
</dbReference>
<dbReference type="Gene3D" id="3.40.50.300">
    <property type="entry name" value="P-loop containing nucleotide triphosphate hydrolases"/>
    <property type="match status" value="1"/>
</dbReference>
<dbReference type="GO" id="GO:0016887">
    <property type="term" value="F:ATP hydrolysis activity"/>
    <property type="evidence" value="ECO:0007669"/>
    <property type="project" value="InterPro"/>
</dbReference>
<dbReference type="GO" id="GO:0005524">
    <property type="term" value="F:ATP binding"/>
    <property type="evidence" value="ECO:0007669"/>
    <property type="project" value="UniProtKB-KW"/>
</dbReference>
<dbReference type="InterPro" id="IPR047854">
    <property type="entry name" value="RFC_lid"/>
</dbReference>
<dbReference type="NCBIfam" id="NF001679">
    <property type="entry name" value="PRK00440.1"/>
    <property type="match status" value="1"/>
</dbReference>
<dbReference type="Gene3D" id="1.20.272.10">
    <property type="match status" value="1"/>
</dbReference>
<keyword evidence="4" id="KW-0067">ATP-binding</keyword>
<dbReference type="AlphaFoldDB" id="A0A4V1J0B9"/>
<dbReference type="InterPro" id="IPR050238">
    <property type="entry name" value="DNA_Rep/Repair_Clamp_Loader"/>
</dbReference>
<proteinExistence type="inferred from homology"/>
<dbReference type="Proteomes" id="UP000281549">
    <property type="component" value="Unassembled WGS sequence"/>
</dbReference>
<name>A0A4V1J0B9_ROZAC</name>
<dbReference type="PANTHER" id="PTHR11669">
    <property type="entry name" value="REPLICATION FACTOR C / DNA POLYMERASE III GAMMA-TAU SUBUNIT"/>
    <property type="match status" value="1"/>
</dbReference>
<protein>
    <submittedName>
        <fullName evidence="6">Replication factor C p37 subunit</fullName>
    </submittedName>
</protein>
<dbReference type="SUPFAM" id="SSF48019">
    <property type="entry name" value="post-AAA+ oligomerization domain-like"/>
    <property type="match status" value="1"/>
</dbReference>
<dbReference type="InterPro" id="IPR027417">
    <property type="entry name" value="P-loop_NTPase"/>
</dbReference>
<feature type="domain" description="AAA+ ATPase" evidence="5">
    <location>
        <begin position="66"/>
        <end position="197"/>
    </location>
</feature>
<accession>A0A4V1J0B9</accession>
<dbReference type="GO" id="GO:0006281">
    <property type="term" value="P:DNA repair"/>
    <property type="evidence" value="ECO:0007669"/>
    <property type="project" value="TreeGrafter"/>
</dbReference>
<keyword evidence="2" id="KW-0235">DNA replication</keyword>
<dbReference type="Pfam" id="PF21960">
    <property type="entry name" value="RCF1-5-like_lid"/>
    <property type="match status" value="1"/>
</dbReference>
<keyword evidence="3" id="KW-0547">Nucleotide-binding</keyword>
<evidence type="ECO:0000313" key="7">
    <source>
        <dbReference type="Proteomes" id="UP000281549"/>
    </source>
</evidence>
<dbReference type="InterPro" id="IPR013748">
    <property type="entry name" value="Rep_factorC_C"/>
</dbReference>
<organism evidence="6 7">
    <name type="scientific">Rozella allomycis (strain CSF55)</name>
    <dbReference type="NCBI Taxonomy" id="988480"/>
    <lineage>
        <taxon>Eukaryota</taxon>
        <taxon>Fungi</taxon>
        <taxon>Fungi incertae sedis</taxon>
        <taxon>Cryptomycota</taxon>
        <taxon>Cryptomycota incertae sedis</taxon>
        <taxon>Rozella</taxon>
    </lineage>
</organism>
<dbReference type="InterPro" id="IPR003593">
    <property type="entry name" value="AAA+_ATPase"/>
</dbReference>
<gene>
    <name evidence="6" type="ORF">ROZALSC1DRAFT_27549</name>
</gene>
<evidence type="ECO:0000259" key="5">
    <source>
        <dbReference type="SMART" id="SM00382"/>
    </source>
</evidence>
<dbReference type="Gene3D" id="1.10.8.60">
    <property type="match status" value="1"/>
</dbReference>